<dbReference type="FunFam" id="1.25.40.10:FF:000442">
    <property type="entry name" value="Pentatricopeptide repeat-containing protein At3g49710"/>
    <property type="match status" value="1"/>
</dbReference>
<dbReference type="InterPro" id="IPR002885">
    <property type="entry name" value="PPR_rpt"/>
</dbReference>
<accession>A0A068TM77</accession>
<proteinExistence type="predicted"/>
<dbReference type="InterPro" id="IPR011990">
    <property type="entry name" value="TPR-like_helical_dom_sf"/>
</dbReference>
<dbReference type="GO" id="GO:0003723">
    <property type="term" value="F:RNA binding"/>
    <property type="evidence" value="ECO:0007669"/>
    <property type="project" value="InterPro"/>
</dbReference>
<dbReference type="FunFam" id="1.25.40.10:FF:000158">
    <property type="entry name" value="pentatricopeptide repeat-containing protein At2g33680"/>
    <property type="match status" value="1"/>
</dbReference>
<dbReference type="Pfam" id="PF01535">
    <property type="entry name" value="PPR"/>
    <property type="match status" value="9"/>
</dbReference>
<dbReference type="PANTHER" id="PTHR47926">
    <property type="entry name" value="PENTATRICOPEPTIDE REPEAT-CONTAINING PROTEIN"/>
    <property type="match status" value="1"/>
</dbReference>
<dbReference type="AlphaFoldDB" id="A0A068TM77"/>
<organism evidence="3 4">
    <name type="scientific">Coffea canephora</name>
    <name type="common">Robusta coffee</name>
    <dbReference type="NCBI Taxonomy" id="49390"/>
    <lineage>
        <taxon>Eukaryota</taxon>
        <taxon>Viridiplantae</taxon>
        <taxon>Streptophyta</taxon>
        <taxon>Embryophyta</taxon>
        <taxon>Tracheophyta</taxon>
        <taxon>Spermatophyta</taxon>
        <taxon>Magnoliopsida</taxon>
        <taxon>eudicotyledons</taxon>
        <taxon>Gunneridae</taxon>
        <taxon>Pentapetalae</taxon>
        <taxon>asterids</taxon>
        <taxon>lamiids</taxon>
        <taxon>Gentianales</taxon>
        <taxon>Rubiaceae</taxon>
        <taxon>Ixoroideae</taxon>
        <taxon>Gardenieae complex</taxon>
        <taxon>Bertiereae - Coffeeae clade</taxon>
        <taxon>Coffeeae</taxon>
        <taxon>Coffea</taxon>
    </lineage>
</organism>
<feature type="repeat" description="PPR" evidence="2">
    <location>
        <begin position="357"/>
        <end position="391"/>
    </location>
</feature>
<feature type="repeat" description="PPR" evidence="2">
    <location>
        <begin position="225"/>
        <end position="259"/>
    </location>
</feature>
<evidence type="ECO:0000313" key="3">
    <source>
        <dbReference type="EMBL" id="CDO97077.1"/>
    </source>
</evidence>
<evidence type="ECO:0000256" key="2">
    <source>
        <dbReference type="PROSITE-ProRule" id="PRU00708"/>
    </source>
</evidence>
<dbReference type="PhylomeDB" id="A0A068TM77"/>
<dbReference type="InParanoid" id="A0A068TM77"/>
<feature type="repeat" description="PPR" evidence="2">
    <location>
        <begin position="87"/>
        <end position="118"/>
    </location>
</feature>
<dbReference type="PANTHER" id="PTHR47926:SF387">
    <property type="entry name" value="PENTATRICOPEPTIDE REPEAT-CONTAINING PROTEIN"/>
    <property type="match status" value="1"/>
</dbReference>
<dbReference type="GO" id="GO:0099402">
    <property type="term" value="P:plant organ development"/>
    <property type="evidence" value="ECO:0007669"/>
    <property type="project" value="UniProtKB-ARBA"/>
</dbReference>
<feature type="repeat" description="PPR" evidence="2">
    <location>
        <begin position="25"/>
        <end position="59"/>
    </location>
</feature>
<gene>
    <name evidence="3" type="ORF">GSCOC_T00014309001</name>
</gene>
<evidence type="ECO:0000256" key="1">
    <source>
        <dbReference type="ARBA" id="ARBA00022737"/>
    </source>
</evidence>
<dbReference type="Pfam" id="PF20431">
    <property type="entry name" value="E_motif"/>
    <property type="match status" value="1"/>
</dbReference>
<dbReference type="GO" id="GO:0009451">
    <property type="term" value="P:RNA modification"/>
    <property type="evidence" value="ECO:0007669"/>
    <property type="project" value="InterPro"/>
</dbReference>
<dbReference type="EMBL" id="HG739085">
    <property type="protein sequence ID" value="CDO97077.1"/>
    <property type="molecule type" value="Genomic_DNA"/>
</dbReference>
<name>A0A068TM77_COFCA</name>
<dbReference type="FunCoup" id="A0A068TM77">
    <property type="interactions" value="177"/>
</dbReference>
<dbReference type="InterPro" id="IPR046848">
    <property type="entry name" value="E_motif"/>
</dbReference>
<dbReference type="PROSITE" id="PS51375">
    <property type="entry name" value="PPR"/>
    <property type="match status" value="5"/>
</dbReference>
<dbReference type="NCBIfam" id="TIGR00756">
    <property type="entry name" value="PPR"/>
    <property type="match status" value="4"/>
</dbReference>
<dbReference type="InterPro" id="IPR046960">
    <property type="entry name" value="PPR_At4g14850-like_plant"/>
</dbReference>
<sequence length="682" mass="76755">MSLARSLKDGLQFHAQVIKSGFTPTVFTSNQLIHLYSKNGLIREAYRLFDEMPERNVYSWNTVINAYIKAQNLSNAQNLFDAVPEKDSVTYNSLISGYANRDGFEDRAVRLFLQMQNDCDGVRRDEFTLTTMLNLTAKLSALSWGQQLHSFMLKTANDLSGFAVSSLIDMYSKSGSFPDAWTVFERGSSSAVDLVSKNAMVAACCREGKLDLAQNLFWSKHQMNDSVSWNTMIAGFAQNGQEEKAIEMFKCMAVEGFSWNEHSFASVLSAFSSLKALKMGKEIHSWVVKKGIDSNPFISSGIVDLYSKCGNMNYAEFVYLKMKVENSFAVTSMIVGYAAEGNMAEARRLFDSLADKNSVVWTAMISGYVKTQQSDDAFELFRQFMERDARDYDALLFINLLGACTTQAIVDPGKQIHAYIMKVGIEIDEKVVTAVVDMYCKCGSIGYAERIFQNLASRDLILHNVMIAGYAHHGYEYEALQLFEEMVKRGLQPDAVTFVAILSACRHSGLVEVGENYFSSMTEDYSILPERDHYACMIDLYGRANQLEKATVFMDKIPMELDAIILGTFINACKMNRNVKLANDAEEKLLKIEGDNGARYVQLAGAYASEGRWDEMGRIMKKMRGKELRKHTGCSWLQVGNRRHTFISNDRSHSETEAVHAMLDCLIQELVASIHDEEELSQ</sequence>
<dbReference type="Proteomes" id="UP000295252">
    <property type="component" value="Chromosome IV"/>
</dbReference>
<dbReference type="OMA" id="FWRNPEL"/>
<evidence type="ECO:0000313" key="4">
    <source>
        <dbReference type="Proteomes" id="UP000295252"/>
    </source>
</evidence>
<keyword evidence="4" id="KW-1185">Reference proteome</keyword>
<keyword evidence="1" id="KW-0677">Repeat</keyword>
<reference evidence="4" key="1">
    <citation type="journal article" date="2014" name="Science">
        <title>The coffee genome provides insight into the convergent evolution of caffeine biosynthesis.</title>
        <authorList>
            <person name="Denoeud F."/>
            <person name="Carretero-Paulet L."/>
            <person name="Dereeper A."/>
            <person name="Droc G."/>
            <person name="Guyot R."/>
            <person name="Pietrella M."/>
            <person name="Zheng C."/>
            <person name="Alberti A."/>
            <person name="Anthony F."/>
            <person name="Aprea G."/>
            <person name="Aury J.M."/>
            <person name="Bento P."/>
            <person name="Bernard M."/>
            <person name="Bocs S."/>
            <person name="Campa C."/>
            <person name="Cenci A."/>
            <person name="Combes M.C."/>
            <person name="Crouzillat D."/>
            <person name="Da Silva C."/>
            <person name="Daddiego L."/>
            <person name="De Bellis F."/>
            <person name="Dussert S."/>
            <person name="Garsmeur O."/>
            <person name="Gayraud T."/>
            <person name="Guignon V."/>
            <person name="Jahn K."/>
            <person name="Jamilloux V."/>
            <person name="Joet T."/>
            <person name="Labadie K."/>
            <person name="Lan T."/>
            <person name="Leclercq J."/>
            <person name="Lepelley M."/>
            <person name="Leroy T."/>
            <person name="Li L.T."/>
            <person name="Librado P."/>
            <person name="Lopez L."/>
            <person name="Munoz A."/>
            <person name="Noel B."/>
            <person name="Pallavicini A."/>
            <person name="Perrotta G."/>
            <person name="Poncet V."/>
            <person name="Pot D."/>
            <person name="Priyono X."/>
            <person name="Rigoreau M."/>
            <person name="Rouard M."/>
            <person name="Rozas J."/>
            <person name="Tranchant-Dubreuil C."/>
            <person name="VanBuren R."/>
            <person name="Zhang Q."/>
            <person name="Andrade A.C."/>
            <person name="Argout X."/>
            <person name="Bertrand B."/>
            <person name="de Kochko A."/>
            <person name="Graziosi G."/>
            <person name="Henry R.J."/>
            <person name="Jayarama X."/>
            <person name="Ming R."/>
            <person name="Nagai C."/>
            <person name="Rounsley S."/>
            <person name="Sankoff D."/>
            <person name="Giuliano G."/>
            <person name="Albert V.A."/>
            <person name="Wincker P."/>
            <person name="Lashermes P."/>
        </authorList>
    </citation>
    <scope>NUCLEOTIDE SEQUENCE [LARGE SCALE GENOMIC DNA]</scope>
    <source>
        <strain evidence="4">cv. DH200-94</strain>
    </source>
</reference>
<feature type="repeat" description="PPR" evidence="2">
    <location>
        <begin position="459"/>
        <end position="493"/>
    </location>
</feature>
<dbReference type="OrthoDB" id="198885at2759"/>
<dbReference type="Pfam" id="PF13041">
    <property type="entry name" value="PPR_2"/>
    <property type="match status" value="2"/>
</dbReference>
<protein>
    <recommendedName>
        <fullName evidence="5">Pentacotripeptide-repeat region of PRORP domain-containing protein</fullName>
    </recommendedName>
</protein>
<evidence type="ECO:0008006" key="5">
    <source>
        <dbReference type="Google" id="ProtNLM"/>
    </source>
</evidence>
<dbReference type="Gramene" id="CDO97077">
    <property type="protein sequence ID" value="CDO97077"/>
    <property type="gene ID" value="GSCOC_T00014309001"/>
</dbReference>
<dbReference type="Gene3D" id="1.25.40.10">
    <property type="entry name" value="Tetratricopeptide repeat domain"/>
    <property type="match status" value="4"/>
</dbReference>